<evidence type="ECO:0000256" key="2">
    <source>
        <dbReference type="ARBA" id="ARBA00022723"/>
    </source>
</evidence>
<dbReference type="PANTHER" id="PTHR46491:SF3">
    <property type="entry name" value="CDGSH IRON-SULFUR DOMAIN-CONTAINING PROTEIN 3, MITOCHONDRIAL"/>
    <property type="match status" value="1"/>
</dbReference>
<dbReference type="EMBL" id="OMKW01000002">
    <property type="protein sequence ID" value="SPF28840.1"/>
    <property type="molecule type" value="Genomic_DNA"/>
</dbReference>
<protein>
    <recommendedName>
        <fullName evidence="5">Iron-binding zinc finger CDGSH type domain-containing protein</fullName>
    </recommendedName>
</protein>
<name>A0A2R8A9U1_9RHOB</name>
<dbReference type="OrthoDB" id="9795032at2"/>
<dbReference type="InterPro" id="IPR042216">
    <property type="entry name" value="MitoNEET_CISD"/>
</dbReference>
<dbReference type="Pfam" id="PF09360">
    <property type="entry name" value="zf-CDGSH"/>
    <property type="match status" value="2"/>
</dbReference>
<keyword evidence="4" id="KW-0411">Iron-sulfur</keyword>
<keyword evidence="1" id="KW-0001">2Fe-2S</keyword>
<dbReference type="GO" id="GO:0005737">
    <property type="term" value="C:cytoplasm"/>
    <property type="evidence" value="ECO:0007669"/>
    <property type="project" value="UniProtKB-ARBA"/>
</dbReference>
<evidence type="ECO:0000256" key="3">
    <source>
        <dbReference type="ARBA" id="ARBA00023004"/>
    </source>
</evidence>
<sequence length="213" mass="22417">MTDKPVIAMAEDGPLIVSNPPDLTSPVSGSIETGAKAFLCRCGKSANKPFCDGSHKAAGFSSANDGPPKRNKALTYTGTTQGVSVTISYTPVLCTHAAECVTRAGGAFDPEKKPWCQPENETFDKMMDAVAACPSGALRMTTGEVTPHHLTTGEVSITIAENGPLHVKNIPLDAEFNGAEASHAKYSLCRCGRSSNKPFCDGSHRDAGWSDED</sequence>
<dbReference type="Pfam" id="PF06902">
    <property type="entry name" value="Fer4_19"/>
    <property type="match status" value="1"/>
</dbReference>
<dbReference type="InterPro" id="IPR010693">
    <property type="entry name" value="Divergent_4Fe-4S_mono-cluster"/>
</dbReference>
<dbReference type="GO" id="GO:0046872">
    <property type="term" value="F:metal ion binding"/>
    <property type="evidence" value="ECO:0007669"/>
    <property type="project" value="UniProtKB-KW"/>
</dbReference>
<evidence type="ECO:0000256" key="1">
    <source>
        <dbReference type="ARBA" id="ARBA00022714"/>
    </source>
</evidence>
<dbReference type="Proteomes" id="UP000244932">
    <property type="component" value="Unassembled WGS sequence"/>
</dbReference>
<evidence type="ECO:0000259" key="5">
    <source>
        <dbReference type="SMART" id="SM00704"/>
    </source>
</evidence>
<feature type="domain" description="Iron-binding zinc finger CDGSH type" evidence="5">
    <location>
        <begin position="177"/>
        <end position="210"/>
    </location>
</feature>
<keyword evidence="2" id="KW-0479">Metal-binding</keyword>
<proteinExistence type="predicted"/>
<gene>
    <name evidence="6" type="ORF">POI8812_01143</name>
</gene>
<keyword evidence="7" id="KW-1185">Reference proteome</keyword>
<dbReference type="AlphaFoldDB" id="A0A2R8A9U1"/>
<keyword evidence="3" id="KW-0408">Iron</keyword>
<feature type="domain" description="Iron-binding zinc finger CDGSH type" evidence="5">
    <location>
        <begin position="24"/>
        <end position="61"/>
    </location>
</feature>
<dbReference type="InterPro" id="IPR018967">
    <property type="entry name" value="FeS-contain_CDGSH-typ"/>
</dbReference>
<dbReference type="InterPro" id="IPR052950">
    <property type="entry name" value="CISD"/>
</dbReference>
<organism evidence="6 7">
    <name type="scientific">Pontivivens insulae</name>
    <dbReference type="NCBI Taxonomy" id="1639689"/>
    <lineage>
        <taxon>Bacteria</taxon>
        <taxon>Pseudomonadati</taxon>
        <taxon>Pseudomonadota</taxon>
        <taxon>Alphaproteobacteria</taxon>
        <taxon>Rhodobacterales</taxon>
        <taxon>Paracoccaceae</taxon>
        <taxon>Pontivivens</taxon>
    </lineage>
</organism>
<reference evidence="6 7" key="1">
    <citation type="submission" date="2018-03" db="EMBL/GenBank/DDBJ databases">
        <authorList>
            <person name="Keele B.F."/>
        </authorList>
    </citation>
    <scope>NUCLEOTIDE SEQUENCE [LARGE SCALE GENOMIC DNA]</scope>
    <source>
        <strain evidence="6 7">CeCT 8812</strain>
    </source>
</reference>
<dbReference type="RefSeq" id="WP_116203147.1">
    <property type="nucleotide sequence ID" value="NZ_OMKW01000002.1"/>
</dbReference>
<dbReference type="PANTHER" id="PTHR46491">
    <property type="entry name" value="CDGSH IRON SULFUR DOMAIN PROTEIN HOMOLOG"/>
    <property type="match status" value="1"/>
</dbReference>
<accession>A0A2R8A9U1</accession>
<dbReference type="Gene3D" id="3.40.5.90">
    <property type="entry name" value="CDGSH iron-sulfur domain, mitoNEET-type"/>
    <property type="match status" value="2"/>
</dbReference>
<evidence type="ECO:0000313" key="7">
    <source>
        <dbReference type="Proteomes" id="UP000244932"/>
    </source>
</evidence>
<evidence type="ECO:0000256" key="4">
    <source>
        <dbReference type="ARBA" id="ARBA00023014"/>
    </source>
</evidence>
<dbReference type="SMART" id="SM00704">
    <property type="entry name" value="ZnF_CDGSH"/>
    <property type="match status" value="2"/>
</dbReference>
<evidence type="ECO:0000313" key="6">
    <source>
        <dbReference type="EMBL" id="SPF28840.1"/>
    </source>
</evidence>
<dbReference type="GO" id="GO:0051537">
    <property type="term" value="F:2 iron, 2 sulfur cluster binding"/>
    <property type="evidence" value="ECO:0007669"/>
    <property type="project" value="UniProtKB-KW"/>
</dbReference>